<dbReference type="InterPro" id="IPR036890">
    <property type="entry name" value="HATPase_C_sf"/>
</dbReference>
<proteinExistence type="predicted"/>
<dbReference type="Proteomes" id="UP001601197">
    <property type="component" value="Unassembled WGS sequence"/>
</dbReference>
<keyword evidence="3" id="KW-0418">Kinase</keyword>
<feature type="domain" description="Histidine kinase/HSP90-like ATPase" evidence="2">
    <location>
        <begin position="340"/>
        <end position="395"/>
    </location>
</feature>
<accession>A0ABW6KXU8</accession>
<feature type="transmembrane region" description="Helical" evidence="1">
    <location>
        <begin position="209"/>
        <end position="231"/>
    </location>
</feature>
<feature type="transmembrane region" description="Helical" evidence="1">
    <location>
        <begin position="119"/>
        <end position="139"/>
    </location>
</feature>
<dbReference type="InterPro" id="IPR003594">
    <property type="entry name" value="HATPase_dom"/>
</dbReference>
<reference evidence="3 4" key="1">
    <citation type="submission" date="2024-10" db="EMBL/GenBank/DDBJ databases">
        <title>The Natural Products Discovery Center: Release of the First 8490 Sequenced Strains for Exploring Actinobacteria Biosynthetic Diversity.</title>
        <authorList>
            <person name="Kalkreuter E."/>
            <person name="Kautsar S.A."/>
            <person name="Yang D."/>
            <person name="Bader C.D."/>
            <person name="Teijaro C.N."/>
            <person name="Fluegel L."/>
            <person name="Davis C.M."/>
            <person name="Simpson J.R."/>
            <person name="Lauterbach L."/>
            <person name="Steele A.D."/>
            <person name="Gui C."/>
            <person name="Meng S."/>
            <person name="Li G."/>
            <person name="Viehrig K."/>
            <person name="Ye F."/>
            <person name="Su P."/>
            <person name="Kiefer A.F."/>
            <person name="Nichols A."/>
            <person name="Cepeda A.J."/>
            <person name="Yan W."/>
            <person name="Fan B."/>
            <person name="Jiang Y."/>
            <person name="Adhikari A."/>
            <person name="Zheng C.-J."/>
            <person name="Schuster L."/>
            <person name="Cowan T.M."/>
            <person name="Smanski M.J."/>
            <person name="Chevrette M.G."/>
            <person name="De Carvalho L.P.S."/>
            <person name="Shen B."/>
        </authorList>
    </citation>
    <scope>NUCLEOTIDE SEQUENCE [LARGE SCALE GENOMIC DNA]</scope>
    <source>
        <strain evidence="3 4">NPDC007147</strain>
    </source>
</reference>
<gene>
    <name evidence="3" type="ORF">ACFYNZ_25080</name>
</gene>
<keyword evidence="1" id="KW-0812">Transmembrane</keyword>
<feature type="transmembrane region" description="Helical" evidence="1">
    <location>
        <begin position="94"/>
        <end position="113"/>
    </location>
</feature>
<evidence type="ECO:0000259" key="2">
    <source>
        <dbReference type="Pfam" id="PF02518"/>
    </source>
</evidence>
<dbReference type="EMBL" id="JBIAFJ010000025">
    <property type="protein sequence ID" value="MFE9172709.1"/>
    <property type="molecule type" value="Genomic_DNA"/>
</dbReference>
<feature type="transmembrane region" description="Helical" evidence="1">
    <location>
        <begin position="183"/>
        <end position="202"/>
    </location>
</feature>
<evidence type="ECO:0000256" key="1">
    <source>
        <dbReference type="SAM" id="Phobius"/>
    </source>
</evidence>
<dbReference type="Pfam" id="PF02518">
    <property type="entry name" value="HATPase_c"/>
    <property type="match status" value="1"/>
</dbReference>
<dbReference type="RefSeq" id="WP_388350535.1">
    <property type="nucleotide sequence ID" value="NZ_JBIAFJ010000025.1"/>
</dbReference>
<comment type="caution">
    <text evidence="3">The sequence shown here is derived from an EMBL/GenBank/DDBJ whole genome shotgun (WGS) entry which is preliminary data.</text>
</comment>
<dbReference type="SUPFAM" id="SSF55874">
    <property type="entry name" value="ATPase domain of HSP90 chaperone/DNA topoisomerase II/histidine kinase"/>
    <property type="match status" value="1"/>
</dbReference>
<keyword evidence="4" id="KW-1185">Reference proteome</keyword>
<name>A0ABW6KXU8_9ACTN</name>
<evidence type="ECO:0000313" key="3">
    <source>
        <dbReference type="EMBL" id="MFE9172709.1"/>
    </source>
</evidence>
<organism evidence="3 4">
    <name type="scientific">Streptomyces kebangsaanensis</name>
    <dbReference type="NCBI Taxonomy" id="864058"/>
    <lineage>
        <taxon>Bacteria</taxon>
        <taxon>Bacillati</taxon>
        <taxon>Actinomycetota</taxon>
        <taxon>Actinomycetes</taxon>
        <taxon>Kitasatosporales</taxon>
        <taxon>Streptomycetaceae</taxon>
        <taxon>Streptomyces</taxon>
    </lineage>
</organism>
<keyword evidence="3" id="KW-0808">Transferase</keyword>
<keyword evidence="1" id="KW-0472">Membrane</keyword>
<protein>
    <submittedName>
        <fullName evidence="3">Sensor histidine kinase</fullName>
    </submittedName>
</protein>
<dbReference type="Gene3D" id="3.30.565.10">
    <property type="entry name" value="Histidine kinase-like ATPase, C-terminal domain"/>
    <property type="match status" value="1"/>
</dbReference>
<feature type="transmembrane region" description="Helical" evidence="1">
    <location>
        <begin position="151"/>
        <end position="171"/>
    </location>
</feature>
<dbReference type="GO" id="GO:0016301">
    <property type="term" value="F:kinase activity"/>
    <property type="evidence" value="ECO:0007669"/>
    <property type="project" value="UniProtKB-KW"/>
</dbReference>
<evidence type="ECO:0000313" key="4">
    <source>
        <dbReference type="Proteomes" id="UP001601197"/>
    </source>
</evidence>
<keyword evidence="1" id="KW-1133">Transmembrane helix</keyword>
<sequence>MSLLAGHRCASIVGAEPMVWAGSADPITKSGCYVLDGVLVTDAEIRRLTDREQLTSTTIKYMVGNLEWSGPVFQSMTLFVSSIFDPYRGSGNTFVVILALAHLALAPLYFLGYGPLARGGWWALVYPTQALLINGLLMIMSDPGTYGSSILCVPGCNYSAPMWLFLAYYPWPPPDVIRWRRGVEWAALAFYFLFFLLLVYANNGNVQRLHVVSAAVSAMWLSVGYILGMAINKMCVAAAEKQIEVQQQNFGEFFDFLHSHVKSGIASIRADVNDPSRIQEKLNELEQAVSNYRIELLLTREQVPLAVLLSERIRTFSGVLRIGSTPRVGPASVARPIAILIGRALGDLLSNSAKHGATAVDITCHISRNRISVEVSDDGPGLPEGILEDEARSLNHLRGAARSIGGELTAHAYADKTGTIMQLDIPLHNKKATT</sequence>